<dbReference type="EMBL" id="CP051217">
    <property type="protein sequence ID" value="QJB68960.1"/>
    <property type="molecule type" value="Genomic_DNA"/>
</dbReference>
<protein>
    <submittedName>
        <fullName evidence="3">GNAT family N-acetyltransferase</fullName>
    </submittedName>
</protein>
<name>A0A6H2DKP4_9SPHN</name>
<evidence type="ECO:0000313" key="4">
    <source>
        <dbReference type="Proteomes" id="UP000501600"/>
    </source>
</evidence>
<evidence type="ECO:0000256" key="1">
    <source>
        <dbReference type="ARBA" id="ARBA00022679"/>
    </source>
</evidence>
<sequence length="161" mass="18257">MPVTTRLYLPSDRQRFIDLNLDWIEEYFKVEPSDREQLERLETSILGKNGRIVIAELDGAVVGTGAILSPHHDPDDGRTWLEIIKMSAQKDLRGRGIGRAVLEALITQGREMAADAIWLETNGDLKAAIGLYERLGFRHLSDNELWPTPYARCNVQMVLEL</sequence>
<dbReference type="InterPro" id="IPR016181">
    <property type="entry name" value="Acyl_CoA_acyltransferase"/>
</dbReference>
<proteinExistence type="predicted"/>
<dbReference type="SUPFAM" id="SSF55729">
    <property type="entry name" value="Acyl-CoA N-acyltransferases (Nat)"/>
    <property type="match status" value="1"/>
</dbReference>
<dbReference type="PANTHER" id="PTHR13947:SF37">
    <property type="entry name" value="LD18367P"/>
    <property type="match status" value="1"/>
</dbReference>
<reference evidence="3 4" key="1">
    <citation type="submission" date="2020-04" db="EMBL/GenBank/DDBJ databases">
        <title>Genome sequence for Sphingorhabdus sp. strain M1.</title>
        <authorList>
            <person name="Park S.-J."/>
        </authorList>
    </citation>
    <scope>NUCLEOTIDE SEQUENCE [LARGE SCALE GENOMIC DNA]</scope>
    <source>
        <strain evidence="3 4">JK6</strain>
    </source>
</reference>
<dbReference type="PANTHER" id="PTHR13947">
    <property type="entry name" value="GNAT FAMILY N-ACETYLTRANSFERASE"/>
    <property type="match status" value="1"/>
</dbReference>
<feature type="domain" description="N-acetyltransferase" evidence="2">
    <location>
        <begin position="3"/>
        <end position="161"/>
    </location>
</feature>
<dbReference type="AlphaFoldDB" id="A0A6H2DKP4"/>
<dbReference type="Proteomes" id="UP000501600">
    <property type="component" value="Chromosome"/>
</dbReference>
<evidence type="ECO:0000259" key="2">
    <source>
        <dbReference type="PROSITE" id="PS51186"/>
    </source>
</evidence>
<gene>
    <name evidence="3" type="ORF">HF685_06445</name>
</gene>
<dbReference type="RefSeq" id="WP_168818802.1">
    <property type="nucleotide sequence ID" value="NZ_CP051217.1"/>
</dbReference>
<keyword evidence="4" id="KW-1185">Reference proteome</keyword>
<dbReference type="InterPro" id="IPR050769">
    <property type="entry name" value="NAT_camello-type"/>
</dbReference>
<evidence type="ECO:0000313" key="3">
    <source>
        <dbReference type="EMBL" id="QJB68960.1"/>
    </source>
</evidence>
<accession>A0A6H2DKP4</accession>
<dbReference type="PROSITE" id="PS51186">
    <property type="entry name" value="GNAT"/>
    <property type="match status" value="1"/>
</dbReference>
<dbReference type="InterPro" id="IPR000182">
    <property type="entry name" value="GNAT_dom"/>
</dbReference>
<dbReference type="KEGG" id="phao:HF685_06445"/>
<keyword evidence="1 3" id="KW-0808">Transferase</keyword>
<dbReference type="Pfam" id="PF00583">
    <property type="entry name" value="Acetyltransf_1"/>
    <property type="match status" value="1"/>
</dbReference>
<dbReference type="Gene3D" id="3.40.630.30">
    <property type="match status" value="1"/>
</dbReference>
<organism evidence="3 4">
    <name type="scientific">Parasphingorhabdus halotolerans</name>
    <dbReference type="NCBI Taxonomy" id="2725558"/>
    <lineage>
        <taxon>Bacteria</taxon>
        <taxon>Pseudomonadati</taxon>
        <taxon>Pseudomonadota</taxon>
        <taxon>Alphaproteobacteria</taxon>
        <taxon>Sphingomonadales</taxon>
        <taxon>Sphingomonadaceae</taxon>
        <taxon>Parasphingorhabdus</taxon>
    </lineage>
</organism>
<dbReference type="GO" id="GO:0008080">
    <property type="term" value="F:N-acetyltransferase activity"/>
    <property type="evidence" value="ECO:0007669"/>
    <property type="project" value="InterPro"/>
</dbReference>
<dbReference type="CDD" id="cd04301">
    <property type="entry name" value="NAT_SF"/>
    <property type="match status" value="1"/>
</dbReference>